<dbReference type="KEGG" id="palw:PSAL_005110"/>
<evidence type="ECO:0000313" key="2">
    <source>
        <dbReference type="EMBL" id="QPM89296.1"/>
    </source>
</evidence>
<gene>
    <name evidence="2" type="ORF">PSAL_005110</name>
</gene>
<evidence type="ECO:0000313" key="3">
    <source>
        <dbReference type="Proteomes" id="UP000283786"/>
    </source>
</evidence>
<dbReference type="RefSeq" id="WP_119839640.1">
    <property type="nucleotide sequence ID" value="NZ_CP060436.1"/>
</dbReference>
<dbReference type="Pfam" id="PF13403">
    <property type="entry name" value="Hint_2"/>
    <property type="match status" value="1"/>
</dbReference>
<keyword evidence="3" id="KW-1185">Reference proteome</keyword>
<dbReference type="Gene3D" id="2.170.16.10">
    <property type="entry name" value="Hedgehog/Intein (Hint) domain"/>
    <property type="match status" value="1"/>
</dbReference>
<reference evidence="2 3" key="1">
    <citation type="submission" date="2020-08" db="EMBL/GenBank/DDBJ databases">
        <title>Genome sequence of Rhodobacteraceae bacterium Lw-13e.</title>
        <authorList>
            <person name="Poehlein A."/>
            <person name="Wolter L."/>
            <person name="Daniel R."/>
            <person name="Brinkhoff T."/>
        </authorList>
    </citation>
    <scope>NUCLEOTIDE SEQUENCE [LARGE SCALE GENOMIC DNA]</scope>
    <source>
        <strain evidence="2 3">Lw-13e</strain>
    </source>
</reference>
<proteinExistence type="predicted"/>
<evidence type="ECO:0000259" key="1">
    <source>
        <dbReference type="SMART" id="SM00306"/>
    </source>
</evidence>
<sequence>MKSAIAQPVTVIPVYLSAALQVVHGVNEGDPLSFADELVPDDIYWFADRARQVRLATVQKPDGRTLVAAEADAGEPGARVHLDCCLTFMSPDGATTEILVLVEVGRDGAVNEVYALPLAPLRPRVDYQLVGIDRKSARHKLAEVTCVSFTRGTQITMASGLQRAIEDLQVGDRVLTRDQGPQEIRWIGHSTIRATGAFAPIVIRAGELSNTHDLVVSPDHRLFLYQREDRLGIGRKEVLVRARHLINGDTITQQGGGFVDYFQLLFDNHQIIYAEGIAAETLLLDASAQTALLPDLENGYSGLLPGHTMPDHHDLELTKAELRRPEALQLLRHATTGRKPVSGA</sequence>
<dbReference type="PROSITE" id="PS50817">
    <property type="entry name" value="INTEIN_N_TER"/>
    <property type="match status" value="1"/>
</dbReference>
<dbReference type="InterPro" id="IPR006141">
    <property type="entry name" value="Intein_N"/>
</dbReference>
<name>A0A418SF41_9RHOB</name>
<dbReference type="Proteomes" id="UP000283786">
    <property type="component" value="Chromosome"/>
</dbReference>
<protein>
    <recommendedName>
        <fullName evidence="1">Hint domain-containing protein</fullName>
    </recommendedName>
</protein>
<dbReference type="InterPro" id="IPR003587">
    <property type="entry name" value="Hint_dom_N"/>
</dbReference>
<dbReference type="CDD" id="cd00081">
    <property type="entry name" value="Hint"/>
    <property type="match status" value="1"/>
</dbReference>
<dbReference type="InterPro" id="IPR036844">
    <property type="entry name" value="Hint_dom_sf"/>
</dbReference>
<organism evidence="2 3">
    <name type="scientific">Pseudooceanicola algae</name>
    <dbReference type="NCBI Taxonomy" id="1537215"/>
    <lineage>
        <taxon>Bacteria</taxon>
        <taxon>Pseudomonadati</taxon>
        <taxon>Pseudomonadota</taxon>
        <taxon>Alphaproteobacteria</taxon>
        <taxon>Rhodobacterales</taxon>
        <taxon>Paracoccaceae</taxon>
        <taxon>Pseudooceanicola</taxon>
    </lineage>
</organism>
<dbReference type="GO" id="GO:0016539">
    <property type="term" value="P:intein-mediated protein splicing"/>
    <property type="evidence" value="ECO:0007669"/>
    <property type="project" value="InterPro"/>
</dbReference>
<dbReference type="OrthoDB" id="6305173at2"/>
<dbReference type="InterPro" id="IPR028992">
    <property type="entry name" value="Hedgehog/Intein_dom"/>
</dbReference>
<dbReference type="SUPFAM" id="SSF51294">
    <property type="entry name" value="Hedgehog/intein (Hint) domain"/>
    <property type="match status" value="1"/>
</dbReference>
<dbReference type="EMBL" id="CP060436">
    <property type="protein sequence ID" value="QPM89296.1"/>
    <property type="molecule type" value="Genomic_DNA"/>
</dbReference>
<accession>A0A418SF41</accession>
<dbReference type="AlphaFoldDB" id="A0A418SF41"/>
<dbReference type="SMART" id="SM00306">
    <property type="entry name" value="HintN"/>
    <property type="match status" value="1"/>
</dbReference>
<feature type="domain" description="Hint" evidence="1">
    <location>
        <begin position="146"/>
        <end position="255"/>
    </location>
</feature>